<dbReference type="Proteomes" id="UP000216001">
    <property type="component" value="Unassembled WGS sequence"/>
</dbReference>
<dbReference type="AlphaFoldDB" id="A0A264VQK2"/>
<dbReference type="InterPro" id="IPR007156">
    <property type="entry name" value="MamQ_LemA"/>
</dbReference>
<dbReference type="Pfam" id="PF04011">
    <property type="entry name" value="LemA"/>
    <property type="match status" value="1"/>
</dbReference>
<reference evidence="7 8" key="1">
    <citation type="submission" date="2017-07" db="EMBL/GenBank/DDBJ databases">
        <title>blaIMP-27 on transferable plasmids in Proteus mirabilis and Providencia rettgeri.</title>
        <authorList>
            <person name="Potter R."/>
        </authorList>
    </citation>
    <scope>NUCLEOTIDE SEQUENCE [LARGE SCALE GENOMIC DNA]</scope>
    <source>
        <strain evidence="7 8">PR1</strain>
    </source>
</reference>
<dbReference type="CDD" id="cd00299">
    <property type="entry name" value="GST_C_family"/>
    <property type="match status" value="1"/>
</dbReference>
<organism evidence="7 8">
    <name type="scientific">Providencia rettgeri</name>
    <dbReference type="NCBI Taxonomy" id="587"/>
    <lineage>
        <taxon>Bacteria</taxon>
        <taxon>Pseudomonadati</taxon>
        <taxon>Pseudomonadota</taxon>
        <taxon>Gammaproteobacteria</taxon>
        <taxon>Enterobacterales</taxon>
        <taxon>Morganellaceae</taxon>
        <taxon>Providencia</taxon>
    </lineage>
</organism>
<keyword evidence="5 6" id="KW-0472">Membrane</keyword>
<feature type="transmembrane region" description="Helical" evidence="6">
    <location>
        <begin position="7"/>
        <end position="26"/>
    </location>
</feature>
<comment type="caution">
    <text evidence="7">The sequence shown here is derived from an EMBL/GenBank/DDBJ whole genome shotgun (WGS) entry which is preliminary data.</text>
</comment>
<keyword evidence="4 6" id="KW-1133">Transmembrane helix</keyword>
<dbReference type="EMBL" id="NOWC01000020">
    <property type="protein sequence ID" value="OZS73614.1"/>
    <property type="molecule type" value="Genomic_DNA"/>
</dbReference>
<accession>A0A264VQK2</accession>
<gene>
    <name evidence="7" type="ORF">CHI95_15945</name>
</gene>
<dbReference type="GO" id="GO:0016020">
    <property type="term" value="C:membrane"/>
    <property type="evidence" value="ECO:0007669"/>
    <property type="project" value="UniProtKB-SubCell"/>
</dbReference>
<keyword evidence="3 6" id="KW-0812">Transmembrane</keyword>
<evidence type="ECO:0000256" key="3">
    <source>
        <dbReference type="ARBA" id="ARBA00022692"/>
    </source>
</evidence>
<evidence type="ECO:0000256" key="1">
    <source>
        <dbReference type="ARBA" id="ARBA00004167"/>
    </source>
</evidence>
<protein>
    <submittedName>
        <fullName evidence="7">LemA family protein</fullName>
    </submittedName>
</protein>
<evidence type="ECO:0000256" key="5">
    <source>
        <dbReference type="ARBA" id="ARBA00023136"/>
    </source>
</evidence>
<evidence type="ECO:0000256" key="4">
    <source>
        <dbReference type="ARBA" id="ARBA00022989"/>
    </source>
</evidence>
<dbReference type="SUPFAM" id="SSF140478">
    <property type="entry name" value="LemA-like"/>
    <property type="match status" value="1"/>
</dbReference>
<evidence type="ECO:0000256" key="2">
    <source>
        <dbReference type="ARBA" id="ARBA00008854"/>
    </source>
</evidence>
<dbReference type="Gene3D" id="1.20.1440.20">
    <property type="entry name" value="LemA-like domain"/>
    <property type="match status" value="1"/>
</dbReference>
<proteinExistence type="inferred from homology"/>
<name>A0A264VQK2_PRORE</name>
<sequence>MITNMEKLIFFIIIAVISYIFIRYIINIYNNIVFLKNNCHKAFANIDVLLKKQVELVPVLTQVADKAMAHEKQLFSELIASRQRYLSSTAIETKVDTANQFPAKIKPLIAIAENYPTLISKGVLLELQTQVKHVEDQIADRREFFNQTVTLYNTDIHVFPNIIFARLFRFKDIPLLFSKQERLQ</sequence>
<comment type="similarity">
    <text evidence="2">Belongs to the LemA family.</text>
</comment>
<evidence type="ECO:0000313" key="8">
    <source>
        <dbReference type="Proteomes" id="UP000216001"/>
    </source>
</evidence>
<evidence type="ECO:0000256" key="6">
    <source>
        <dbReference type="SAM" id="Phobius"/>
    </source>
</evidence>
<dbReference type="PANTHER" id="PTHR34478">
    <property type="entry name" value="PROTEIN LEMA"/>
    <property type="match status" value="1"/>
</dbReference>
<dbReference type="PANTHER" id="PTHR34478:SF1">
    <property type="entry name" value="PROTEIN LEMA"/>
    <property type="match status" value="1"/>
</dbReference>
<dbReference type="STRING" id="587.RB151_007990"/>
<comment type="subcellular location">
    <subcellularLocation>
        <location evidence="1">Membrane</location>
        <topology evidence="1">Single-pass membrane protein</topology>
    </subcellularLocation>
</comment>
<dbReference type="InterPro" id="IPR023353">
    <property type="entry name" value="LemA-like_dom_sf"/>
</dbReference>
<evidence type="ECO:0000313" key="7">
    <source>
        <dbReference type="EMBL" id="OZS73614.1"/>
    </source>
</evidence>